<evidence type="ECO:0000313" key="3">
    <source>
        <dbReference type="EMBL" id="MFC5750884.1"/>
    </source>
</evidence>
<keyword evidence="1" id="KW-0560">Oxidoreductase</keyword>
<dbReference type="InterPro" id="IPR011251">
    <property type="entry name" value="Luciferase-like_dom"/>
</dbReference>
<evidence type="ECO:0000313" key="4">
    <source>
        <dbReference type="Proteomes" id="UP001596074"/>
    </source>
</evidence>
<keyword evidence="4" id="KW-1185">Reference proteome</keyword>
<reference evidence="4" key="1">
    <citation type="journal article" date="2019" name="Int. J. Syst. Evol. Microbiol.">
        <title>The Global Catalogue of Microorganisms (GCM) 10K type strain sequencing project: providing services to taxonomists for standard genome sequencing and annotation.</title>
        <authorList>
            <consortium name="The Broad Institute Genomics Platform"/>
            <consortium name="The Broad Institute Genome Sequencing Center for Infectious Disease"/>
            <person name="Wu L."/>
            <person name="Ma J."/>
        </authorList>
    </citation>
    <scope>NUCLEOTIDE SEQUENCE [LARGE SCALE GENOMIC DNA]</scope>
    <source>
        <strain evidence="4">KCTC 42087</strain>
    </source>
</reference>
<proteinExistence type="predicted"/>
<dbReference type="SUPFAM" id="SSF51679">
    <property type="entry name" value="Bacterial luciferase-like"/>
    <property type="match status" value="1"/>
</dbReference>
<dbReference type="RefSeq" id="WP_378286714.1">
    <property type="nucleotide sequence ID" value="NZ_JBHSON010000060.1"/>
</dbReference>
<dbReference type="EMBL" id="JBHSON010000060">
    <property type="protein sequence ID" value="MFC5750884.1"/>
    <property type="molecule type" value="Genomic_DNA"/>
</dbReference>
<dbReference type="CDD" id="cd01097">
    <property type="entry name" value="Tetrahydromethanopterin_reductase"/>
    <property type="match status" value="1"/>
</dbReference>
<dbReference type="Proteomes" id="UP001596074">
    <property type="component" value="Unassembled WGS sequence"/>
</dbReference>
<gene>
    <name evidence="3" type="ORF">ACFPZN_35145</name>
</gene>
<sequence length="352" mass="37721">MPEDLTPATTTSGALPRRGLVIYPNEPAPQAVELARSADALGYSNVWFGDSQNNWREVASLMGATAVSTQSVIIGTGVTNAVTRHPSVFASMWATVAELSEGRAAVGIGTGFTALGTIGHKPISLGALETRISEFRELIGGRSVVEETTKAEYRLDYLTDRPRNVPVYIAASGPSALRMAGRVGDGVILLLGTATEFITEALGHVREGAEQAGRTLADIDVVLWSEIAIGDDPTEARDRVRGPIARLVMRWLPMTLPERIVPAIEHLRTYAPEYEGDYYGHKVAKPEHAKEVPDEVVDMFALAGTTEEIEGRLAEISAAGVNQVAVVPAYGTTREQRMATVRAFAAIGQGTR</sequence>
<protein>
    <submittedName>
        <fullName evidence="3">LLM class flavin-dependent oxidoreductase</fullName>
    </submittedName>
</protein>
<dbReference type="Pfam" id="PF00296">
    <property type="entry name" value="Bac_luciferase"/>
    <property type="match status" value="1"/>
</dbReference>
<evidence type="ECO:0000256" key="1">
    <source>
        <dbReference type="ARBA" id="ARBA00023002"/>
    </source>
</evidence>
<dbReference type="PANTHER" id="PTHR43244">
    <property type="match status" value="1"/>
</dbReference>
<comment type="caution">
    <text evidence="3">The sequence shown here is derived from an EMBL/GenBank/DDBJ whole genome shotgun (WGS) entry which is preliminary data.</text>
</comment>
<evidence type="ECO:0000259" key="2">
    <source>
        <dbReference type="Pfam" id="PF00296"/>
    </source>
</evidence>
<dbReference type="Gene3D" id="3.20.20.30">
    <property type="entry name" value="Luciferase-like domain"/>
    <property type="match status" value="1"/>
</dbReference>
<feature type="domain" description="Luciferase-like" evidence="2">
    <location>
        <begin position="25"/>
        <end position="322"/>
    </location>
</feature>
<dbReference type="InterPro" id="IPR050564">
    <property type="entry name" value="F420-G6PD/mer"/>
</dbReference>
<organism evidence="3 4">
    <name type="scientific">Actinomadura rugatobispora</name>
    <dbReference type="NCBI Taxonomy" id="1994"/>
    <lineage>
        <taxon>Bacteria</taxon>
        <taxon>Bacillati</taxon>
        <taxon>Actinomycetota</taxon>
        <taxon>Actinomycetes</taxon>
        <taxon>Streptosporangiales</taxon>
        <taxon>Thermomonosporaceae</taxon>
        <taxon>Actinomadura</taxon>
    </lineage>
</organism>
<name>A0ABW1AA71_9ACTN</name>
<dbReference type="PANTHER" id="PTHR43244:SF1">
    <property type="entry name" value="5,10-METHYLENETETRAHYDROMETHANOPTERIN REDUCTASE"/>
    <property type="match status" value="1"/>
</dbReference>
<dbReference type="InterPro" id="IPR036661">
    <property type="entry name" value="Luciferase-like_sf"/>
</dbReference>
<accession>A0ABW1AA71</accession>